<dbReference type="Proteomes" id="UP000002051">
    <property type="component" value="Unassembled WGS sequence"/>
</dbReference>
<protein>
    <submittedName>
        <fullName evidence="1 2">Uncharacterized protein</fullName>
    </submittedName>
</protein>
<reference evidence="2" key="3">
    <citation type="submission" date="2015-04" db="UniProtKB">
        <authorList>
            <consortium name="EnsemblPlants"/>
        </authorList>
    </citation>
    <scope>IDENTIFICATION</scope>
    <source>
        <strain evidence="2">cv. Jemalong A17</strain>
    </source>
</reference>
<evidence type="ECO:0000313" key="3">
    <source>
        <dbReference type="Proteomes" id="UP000002051"/>
    </source>
</evidence>
<gene>
    <name evidence="1" type="ordered locus">MTR_1g064280</name>
</gene>
<dbReference type="AlphaFoldDB" id="G7IBJ9"/>
<dbReference type="HOGENOM" id="CLU_1799317_0_0_1"/>
<reference evidence="1 3" key="2">
    <citation type="journal article" date="2014" name="BMC Genomics">
        <title>An improved genome release (version Mt4.0) for the model legume Medicago truncatula.</title>
        <authorList>
            <person name="Tang H."/>
            <person name="Krishnakumar V."/>
            <person name="Bidwell S."/>
            <person name="Rosen B."/>
            <person name="Chan A."/>
            <person name="Zhou S."/>
            <person name="Gentzbittel L."/>
            <person name="Childs K.L."/>
            <person name="Yandell M."/>
            <person name="Gundlach H."/>
            <person name="Mayer K.F."/>
            <person name="Schwartz D.C."/>
            <person name="Town C.D."/>
        </authorList>
    </citation>
    <scope>GENOME REANNOTATION</scope>
    <source>
        <strain evidence="2 3">cv. Jemalong A17</strain>
    </source>
</reference>
<name>G7IBJ9_MEDTR</name>
<dbReference type="PaxDb" id="3880-AES60738"/>
<evidence type="ECO:0000313" key="2">
    <source>
        <dbReference type="EnsemblPlants" id="AES60738"/>
    </source>
</evidence>
<sequence length="144" mass="16241">MPRGRTGLIEGRMMMRVLASLNAYHFPMAKREHRVMGWSSIATTIVIPIYYVPALGRCQSPLAKQLSNSLSLSKYFSGNPIFSSLTVDLEVPVYFSRRAVEISQSDKSNQRFLRKYGGGIHSRRTMKSLSYIGVGIAWHKLTTL</sequence>
<accession>G7IBJ9</accession>
<keyword evidence="3" id="KW-1185">Reference proteome</keyword>
<dbReference type="EnsemblPlants" id="AES60738">
    <property type="protein sequence ID" value="AES60738"/>
    <property type="gene ID" value="MTR_1g064280"/>
</dbReference>
<evidence type="ECO:0000313" key="1">
    <source>
        <dbReference type="EMBL" id="AES60738.1"/>
    </source>
</evidence>
<proteinExistence type="predicted"/>
<dbReference type="EMBL" id="CM001217">
    <property type="protein sequence ID" value="AES60738.1"/>
    <property type="molecule type" value="Genomic_DNA"/>
</dbReference>
<reference evidence="1 3" key="1">
    <citation type="journal article" date="2011" name="Nature">
        <title>The Medicago genome provides insight into the evolution of rhizobial symbioses.</title>
        <authorList>
            <person name="Young N.D."/>
            <person name="Debelle F."/>
            <person name="Oldroyd G.E."/>
            <person name="Geurts R."/>
            <person name="Cannon S.B."/>
            <person name="Udvardi M.K."/>
            <person name="Benedito V.A."/>
            <person name="Mayer K.F."/>
            <person name="Gouzy J."/>
            <person name="Schoof H."/>
            <person name="Van de Peer Y."/>
            <person name="Proost S."/>
            <person name="Cook D.R."/>
            <person name="Meyers B.C."/>
            <person name="Spannagl M."/>
            <person name="Cheung F."/>
            <person name="De Mita S."/>
            <person name="Krishnakumar V."/>
            <person name="Gundlach H."/>
            <person name="Zhou S."/>
            <person name="Mudge J."/>
            <person name="Bharti A.K."/>
            <person name="Murray J.D."/>
            <person name="Naoumkina M.A."/>
            <person name="Rosen B."/>
            <person name="Silverstein K.A."/>
            <person name="Tang H."/>
            <person name="Rombauts S."/>
            <person name="Zhao P.X."/>
            <person name="Zhou P."/>
            <person name="Barbe V."/>
            <person name="Bardou P."/>
            <person name="Bechner M."/>
            <person name="Bellec A."/>
            <person name="Berger A."/>
            <person name="Berges H."/>
            <person name="Bidwell S."/>
            <person name="Bisseling T."/>
            <person name="Choisne N."/>
            <person name="Couloux A."/>
            <person name="Denny R."/>
            <person name="Deshpande S."/>
            <person name="Dai X."/>
            <person name="Doyle J.J."/>
            <person name="Dudez A.M."/>
            <person name="Farmer A.D."/>
            <person name="Fouteau S."/>
            <person name="Franken C."/>
            <person name="Gibelin C."/>
            <person name="Gish J."/>
            <person name="Goldstein S."/>
            <person name="Gonzalez A.J."/>
            <person name="Green P.J."/>
            <person name="Hallab A."/>
            <person name="Hartog M."/>
            <person name="Hua A."/>
            <person name="Humphray S.J."/>
            <person name="Jeong D.H."/>
            <person name="Jing Y."/>
            <person name="Jocker A."/>
            <person name="Kenton S.M."/>
            <person name="Kim D.J."/>
            <person name="Klee K."/>
            <person name="Lai H."/>
            <person name="Lang C."/>
            <person name="Lin S."/>
            <person name="Macmil S.L."/>
            <person name="Magdelenat G."/>
            <person name="Matthews L."/>
            <person name="McCorrison J."/>
            <person name="Monaghan E.L."/>
            <person name="Mun J.H."/>
            <person name="Najar F.Z."/>
            <person name="Nicholson C."/>
            <person name="Noirot C."/>
            <person name="O'Bleness M."/>
            <person name="Paule C.R."/>
            <person name="Poulain J."/>
            <person name="Prion F."/>
            <person name="Qin B."/>
            <person name="Qu C."/>
            <person name="Retzel E.F."/>
            <person name="Riddle C."/>
            <person name="Sallet E."/>
            <person name="Samain S."/>
            <person name="Samson N."/>
            <person name="Sanders I."/>
            <person name="Saurat O."/>
            <person name="Scarpelli C."/>
            <person name="Schiex T."/>
            <person name="Segurens B."/>
            <person name="Severin A.J."/>
            <person name="Sherrier D.J."/>
            <person name="Shi R."/>
            <person name="Sims S."/>
            <person name="Singer S.R."/>
            <person name="Sinharoy S."/>
            <person name="Sterck L."/>
            <person name="Viollet A."/>
            <person name="Wang B.B."/>
            <person name="Wang K."/>
            <person name="Wang M."/>
            <person name="Wang X."/>
            <person name="Warfsmann J."/>
            <person name="Weissenbach J."/>
            <person name="White D.D."/>
            <person name="White J.D."/>
            <person name="Wiley G.B."/>
            <person name="Wincker P."/>
            <person name="Xing Y."/>
            <person name="Yang L."/>
            <person name="Yao Z."/>
            <person name="Ying F."/>
            <person name="Zhai J."/>
            <person name="Zhou L."/>
            <person name="Zuber A."/>
            <person name="Denarie J."/>
            <person name="Dixon R.A."/>
            <person name="May G.D."/>
            <person name="Schwartz D.C."/>
            <person name="Rogers J."/>
            <person name="Quetier F."/>
            <person name="Town C.D."/>
            <person name="Roe B.A."/>
        </authorList>
    </citation>
    <scope>NUCLEOTIDE SEQUENCE [LARGE SCALE GENOMIC DNA]</scope>
    <source>
        <strain evidence="1">A17</strain>
        <strain evidence="2 3">cv. Jemalong A17</strain>
    </source>
</reference>
<organism evidence="1 3">
    <name type="scientific">Medicago truncatula</name>
    <name type="common">Barrel medic</name>
    <name type="synonym">Medicago tribuloides</name>
    <dbReference type="NCBI Taxonomy" id="3880"/>
    <lineage>
        <taxon>Eukaryota</taxon>
        <taxon>Viridiplantae</taxon>
        <taxon>Streptophyta</taxon>
        <taxon>Embryophyta</taxon>
        <taxon>Tracheophyta</taxon>
        <taxon>Spermatophyta</taxon>
        <taxon>Magnoliopsida</taxon>
        <taxon>eudicotyledons</taxon>
        <taxon>Gunneridae</taxon>
        <taxon>Pentapetalae</taxon>
        <taxon>rosids</taxon>
        <taxon>fabids</taxon>
        <taxon>Fabales</taxon>
        <taxon>Fabaceae</taxon>
        <taxon>Papilionoideae</taxon>
        <taxon>50 kb inversion clade</taxon>
        <taxon>NPAAA clade</taxon>
        <taxon>Hologalegina</taxon>
        <taxon>IRL clade</taxon>
        <taxon>Trifolieae</taxon>
        <taxon>Medicago</taxon>
    </lineage>
</organism>